<dbReference type="GO" id="GO:0051260">
    <property type="term" value="P:protein homooligomerization"/>
    <property type="evidence" value="ECO:0007669"/>
    <property type="project" value="Ensembl"/>
</dbReference>
<evidence type="ECO:0000259" key="12">
    <source>
        <dbReference type="Pfam" id="PF04598"/>
    </source>
</evidence>
<accession>A0A2K6GWK2</accession>
<dbReference type="InterPro" id="IPR007677">
    <property type="entry name" value="Gasdermin"/>
</dbReference>
<dbReference type="GO" id="GO:0051604">
    <property type="term" value="P:protein maturation"/>
    <property type="evidence" value="ECO:0007669"/>
    <property type="project" value="Ensembl"/>
</dbReference>
<dbReference type="Pfam" id="PF17708">
    <property type="entry name" value="Gasdermin_C"/>
    <property type="match status" value="1"/>
</dbReference>
<dbReference type="Pfam" id="PF04598">
    <property type="entry name" value="Gasdermin"/>
    <property type="match status" value="1"/>
</dbReference>
<dbReference type="GO" id="GO:0141201">
    <property type="term" value="P:pyroptotic cell death"/>
    <property type="evidence" value="ECO:0007669"/>
    <property type="project" value="Ensembl"/>
</dbReference>
<reference evidence="14" key="2">
    <citation type="submission" date="2025-09" db="UniProtKB">
        <authorList>
            <consortium name="Ensembl"/>
        </authorList>
    </citation>
    <scope>IDENTIFICATION</scope>
</reference>
<dbReference type="GO" id="GO:0050830">
    <property type="term" value="P:defense response to Gram-positive bacterium"/>
    <property type="evidence" value="ECO:0007669"/>
    <property type="project" value="Ensembl"/>
</dbReference>
<dbReference type="STRING" id="379532.ENSPCOP00000030618"/>
<keyword evidence="15" id="KW-1185">Reference proteome</keyword>
<dbReference type="GO" id="GO:0001778">
    <property type="term" value="P:plasma membrane repair"/>
    <property type="evidence" value="ECO:0007669"/>
    <property type="project" value="Ensembl"/>
</dbReference>
<evidence type="ECO:0000256" key="8">
    <source>
        <dbReference type="ARBA" id="ARBA00022692"/>
    </source>
</evidence>
<evidence type="ECO:0000256" key="9">
    <source>
        <dbReference type="ARBA" id="ARBA00023136"/>
    </source>
</evidence>
<evidence type="ECO:0000256" key="11">
    <source>
        <dbReference type="ARBA" id="ARBA00023288"/>
    </source>
</evidence>
<keyword evidence="5" id="KW-1003">Cell membrane</keyword>
<evidence type="ECO:0000256" key="4">
    <source>
        <dbReference type="ARBA" id="ARBA00022452"/>
    </source>
</evidence>
<dbReference type="GO" id="GO:0044546">
    <property type="term" value="P:NLRP3 inflammasome complex assembly"/>
    <property type="evidence" value="ECO:0007669"/>
    <property type="project" value="Ensembl"/>
</dbReference>
<dbReference type="GO" id="GO:0009306">
    <property type="term" value="P:protein secretion"/>
    <property type="evidence" value="ECO:0007669"/>
    <property type="project" value="Ensembl"/>
</dbReference>
<dbReference type="GO" id="GO:0022829">
    <property type="term" value="F:wide pore channel activity"/>
    <property type="evidence" value="ECO:0007669"/>
    <property type="project" value="Ensembl"/>
</dbReference>
<evidence type="ECO:0000256" key="3">
    <source>
        <dbReference type="ARBA" id="ARBA00009279"/>
    </source>
</evidence>
<name>A0A2K6GWK2_PROCO</name>
<keyword evidence="8" id="KW-0812">Transmembrane</keyword>
<evidence type="ECO:0000256" key="10">
    <source>
        <dbReference type="ARBA" id="ARBA00023139"/>
    </source>
</evidence>
<dbReference type="GO" id="GO:0005886">
    <property type="term" value="C:plasma membrane"/>
    <property type="evidence" value="ECO:0007669"/>
    <property type="project" value="UniProtKB-SubCell"/>
</dbReference>
<evidence type="ECO:0000256" key="5">
    <source>
        <dbReference type="ARBA" id="ARBA00022475"/>
    </source>
</evidence>
<dbReference type="GO" id="GO:0070498">
    <property type="term" value="P:interleukin-1-mediated signaling pathway"/>
    <property type="evidence" value="ECO:0007669"/>
    <property type="project" value="Ensembl"/>
</dbReference>
<gene>
    <name evidence="14" type="primary">GSDMD</name>
</gene>
<evidence type="ECO:0000256" key="1">
    <source>
        <dbReference type="ARBA" id="ARBA00004496"/>
    </source>
</evidence>
<dbReference type="GO" id="GO:0005546">
    <property type="term" value="F:phosphatidylinositol-4,5-bisphosphate binding"/>
    <property type="evidence" value="ECO:0007669"/>
    <property type="project" value="Ensembl"/>
</dbReference>
<sequence length="545" mass="59151">MGPGGPGGARAVPEDALGAPLRQAIVSLLGPTPRGRVLARRLPRQADARPRPAGRPRFTTSMVSAFERVVRSVVRELDRNGELIPVNSLQNATGFRPYGLLSRKPSSSWFWRPHYKCVNLSIKDILEPDAPEPDLECSGPFLFYDAMDGQLQGSVKLAVPCQGRISGGASVSDSSSTSMDVCALHVDPNIWEAMHKERRLRQPEHKVLQQLRSRGNDVYVVTEVLQTQKEVEVTRTHKQEGSGRFALPTAMCLQGEGRGHLSQKKVVTIPSGTILAFRVAQLIIGSDWDIHLFPDKKERTFQPPSRGEAQGRPTWPFPWASQGPVAPRQCQPSVPTDGLSEKQVATEDFQGLQAEVGAMSTELEHMEPGLSRQLLGYLAAMLQNKPALQALEDSLEQGLCCGQAEPLDGPAGAVLECLLFPSGMLVQELANSILYLLGALTVLSETQHVLLAEALETGALPGQLKLVGSLLKQAPWQERGTVSLPPGLLGSSWHEGAPAWVLMEECGLDLQVDAPHVRWEPQAQGPTCALYASLVLLSGLSQEPH</sequence>
<dbReference type="InterPro" id="IPR040460">
    <property type="entry name" value="Gasdermin_pore"/>
</dbReference>
<evidence type="ECO:0000256" key="2">
    <source>
        <dbReference type="ARBA" id="ARBA00004651"/>
    </source>
</evidence>
<dbReference type="GO" id="GO:0032731">
    <property type="term" value="P:positive regulation of interleukin-1 beta production"/>
    <property type="evidence" value="ECO:0007669"/>
    <property type="project" value="Ensembl"/>
</dbReference>
<keyword evidence="4" id="KW-1134">Transmembrane beta strand</keyword>
<keyword evidence="10" id="KW-0564">Palmitate</keyword>
<keyword evidence="11" id="KW-0449">Lipoprotein</keyword>
<keyword evidence="7" id="KW-1210">Necrosis</keyword>
<evidence type="ECO:0000259" key="13">
    <source>
        <dbReference type="Pfam" id="PF17708"/>
    </source>
</evidence>
<dbReference type="GO" id="GO:0050829">
    <property type="term" value="P:defense response to Gram-negative bacterium"/>
    <property type="evidence" value="ECO:0007669"/>
    <property type="project" value="Ensembl"/>
</dbReference>
<organism evidence="14 15">
    <name type="scientific">Propithecus coquereli</name>
    <name type="common">Coquerel's sifaka</name>
    <name type="synonym">Propithecus verreauxi coquereli</name>
    <dbReference type="NCBI Taxonomy" id="379532"/>
    <lineage>
        <taxon>Eukaryota</taxon>
        <taxon>Metazoa</taxon>
        <taxon>Chordata</taxon>
        <taxon>Craniata</taxon>
        <taxon>Vertebrata</taxon>
        <taxon>Euteleostomi</taxon>
        <taxon>Mammalia</taxon>
        <taxon>Eutheria</taxon>
        <taxon>Euarchontoglires</taxon>
        <taxon>Primates</taxon>
        <taxon>Strepsirrhini</taxon>
        <taxon>Lemuriformes</taxon>
        <taxon>Indriidae</taxon>
        <taxon>Propithecus</taxon>
    </lineage>
</organism>
<dbReference type="Proteomes" id="UP000233160">
    <property type="component" value="Unassembled WGS sequence"/>
</dbReference>
<evidence type="ECO:0000313" key="14">
    <source>
        <dbReference type="Ensembl" id="ENSPCOP00000030618.1"/>
    </source>
</evidence>
<protein>
    <submittedName>
        <fullName evidence="14">Gasdermin D</fullName>
    </submittedName>
</protein>
<dbReference type="GO" id="GO:1901612">
    <property type="term" value="F:cardiolipin binding"/>
    <property type="evidence" value="ECO:0007669"/>
    <property type="project" value="Ensembl"/>
</dbReference>
<dbReference type="AlphaFoldDB" id="A0A2K6GWK2"/>
<reference evidence="14" key="1">
    <citation type="submission" date="2025-08" db="UniProtKB">
        <authorList>
            <consortium name="Ensembl"/>
        </authorList>
    </citation>
    <scope>IDENTIFICATION</scope>
</reference>
<dbReference type="PANTHER" id="PTHR16399">
    <property type="entry name" value="GASDERMIN"/>
    <property type="match status" value="1"/>
</dbReference>
<dbReference type="GO" id="GO:0046513">
    <property type="term" value="P:ceramide biosynthetic process"/>
    <property type="evidence" value="ECO:0007669"/>
    <property type="project" value="Ensembl"/>
</dbReference>
<dbReference type="GO" id="GO:0031966">
    <property type="term" value="C:mitochondrial membrane"/>
    <property type="evidence" value="ECO:0007669"/>
    <property type="project" value="Ensembl"/>
</dbReference>
<dbReference type="GO" id="GO:0070273">
    <property type="term" value="F:phosphatidylinositol-4-phosphate binding"/>
    <property type="evidence" value="ECO:0007669"/>
    <property type="project" value="Ensembl"/>
</dbReference>
<dbReference type="GO" id="GO:0072559">
    <property type="term" value="C:NLRP3 inflammasome complex"/>
    <property type="evidence" value="ECO:0007669"/>
    <property type="project" value="Ensembl"/>
</dbReference>
<dbReference type="GO" id="GO:0005654">
    <property type="term" value="C:nucleoplasm"/>
    <property type="evidence" value="ECO:0007669"/>
    <property type="project" value="Ensembl"/>
</dbReference>
<dbReference type="GeneTree" id="ENSGT00950000183140"/>
<dbReference type="GO" id="GO:0070300">
    <property type="term" value="F:phosphatidic acid binding"/>
    <property type="evidence" value="ECO:0007669"/>
    <property type="project" value="Ensembl"/>
</dbReference>
<dbReference type="Ensembl" id="ENSPCOT00000041566.1">
    <property type="protein sequence ID" value="ENSPCOP00000030618.1"/>
    <property type="gene ID" value="ENSPCOG00000028039.1"/>
</dbReference>
<dbReference type="GO" id="GO:0046931">
    <property type="term" value="P:pore complex assembly"/>
    <property type="evidence" value="ECO:0007669"/>
    <property type="project" value="Ensembl"/>
</dbReference>
<evidence type="ECO:0000313" key="15">
    <source>
        <dbReference type="Proteomes" id="UP000233160"/>
    </source>
</evidence>
<evidence type="ECO:0000256" key="7">
    <source>
        <dbReference type="ARBA" id="ARBA00022590"/>
    </source>
</evidence>
<keyword evidence="6" id="KW-0963">Cytoplasm</keyword>
<feature type="domain" description="Gasdermin pore forming" evidence="12">
    <location>
        <begin position="65"/>
        <end position="303"/>
    </location>
</feature>
<dbReference type="GO" id="GO:0035655">
    <property type="term" value="P:interleukin-18-mediated signaling pathway"/>
    <property type="evidence" value="ECO:0007669"/>
    <property type="project" value="Ensembl"/>
</dbReference>
<dbReference type="OMA" id="WTLLEEC"/>
<keyword evidence="9" id="KW-0472">Membrane</keyword>
<comment type="subcellular location">
    <subcellularLocation>
        <location evidence="2">Cell membrane</location>
        <topology evidence="2">Multi-pass membrane protein</topology>
    </subcellularLocation>
    <subcellularLocation>
        <location evidence="1">Cytoplasm</location>
    </subcellularLocation>
</comment>
<dbReference type="GO" id="GO:0005615">
    <property type="term" value="C:extracellular space"/>
    <property type="evidence" value="ECO:0007669"/>
    <property type="project" value="Ensembl"/>
</dbReference>
<feature type="domain" description="Gasdermin PUB" evidence="13">
    <location>
        <begin position="348"/>
        <end position="517"/>
    </location>
</feature>
<dbReference type="InterPro" id="IPR041263">
    <property type="entry name" value="Gasdermin_PUB"/>
</dbReference>
<comment type="similarity">
    <text evidence="3">Belongs to the gasdermin family.</text>
</comment>
<evidence type="ECO:0000256" key="6">
    <source>
        <dbReference type="ARBA" id="ARBA00022490"/>
    </source>
</evidence>
<proteinExistence type="inferred from homology"/>
<dbReference type="GO" id="GO:0050729">
    <property type="term" value="P:positive regulation of inflammatory response"/>
    <property type="evidence" value="ECO:0007669"/>
    <property type="project" value="Ensembl"/>
</dbReference>
<dbReference type="GO" id="GO:0001786">
    <property type="term" value="F:phosphatidylserine binding"/>
    <property type="evidence" value="ECO:0007669"/>
    <property type="project" value="Ensembl"/>
</dbReference>
<dbReference type="PANTHER" id="PTHR16399:SF15">
    <property type="entry name" value="GASDERMIN-D"/>
    <property type="match status" value="1"/>
</dbReference>